<evidence type="ECO:0000313" key="2">
    <source>
        <dbReference type="Proteomes" id="UP000037397"/>
    </source>
</evidence>
<proteinExistence type="predicted"/>
<organism evidence="1 2">
    <name type="scientific">Luteipulveratus halotolerans</name>
    <dbReference type="NCBI Taxonomy" id="1631356"/>
    <lineage>
        <taxon>Bacteria</taxon>
        <taxon>Bacillati</taxon>
        <taxon>Actinomycetota</taxon>
        <taxon>Actinomycetes</taxon>
        <taxon>Micrococcales</taxon>
        <taxon>Dermacoccaceae</taxon>
        <taxon>Luteipulveratus</taxon>
    </lineage>
</organism>
<accession>A0A0L6CGW5</accession>
<keyword evidence="2" id="KW-1185">Reference proteome</keyword>
<sequence>MNDHPDFEAAQMTNVEPLEEGKFYYSTGSRMVEMSPLVVYKYCAKCHRPEMLFADRVDPRKGVSLKSVLRGHQWFDGELAVDMAALLRPPGGERAPEFA</sequence>
<evidence type="ECO:0000313" key="1">
    <source>
        <dbReference type="EMBL" id="KNX36850.1"/>
    </source>
</evidence>
<name>A0A0L6CGW5_9MICO</name>
<protein>
    <submittedName>
        <fullName evidence="1">Uncharacterized protein</fullName>
    </submittedName>
</protein>
<reference evidence="2" key="1">
    <citation type="submission" date="2015-03" db="EMBL/GenBank/DDBJ databases">
        <title>Luteipulveratus halotolerans sp. nov., a novel actinobacterium (Dermacoccaceae) from Sarawak, Malaysia.</title>
        <authorList>
            <person name="Juboi H."/>
            <person name="Basik A."/>
            <person name="Shamsul S.S."/>
            <person name="Arnold P."/>
            <person name="Schmitt E.K."/>
            <person name="Sanglier J.-J."/>
            <person name="Yeo T."/>
        </authorList>
    </citation>
    <scope>NUCLEOTIDE SEQUENCE [LARGE SCALE GENOMIC DNA]</scope>
    <source>
        <strain evidence="2">C296001</strain>
    </source>
</reference>
<dbReference type="EMBL" id="LAIR01000002">
    <property type="protein sequence ID" value="KNX36850.1"/>
    <property type="molecule type" value="Genomic_DNA"/>
</dbReference>
<dbReference type="AlphaFoldDB" id="A0A0L6CGW5"/>
<comment type="caution">
    <text evidence="1">The sequence shown here is derived from an EMBL/GenBank/DDBJ whole genome shotgun (WGS) entry which is preliminary data.</text>
</comment>
<dbReference type="Proteomes" id="UP000037397">
    <property type="component" value="Unassembled WGS sequence"/>
</dbReference>
<gene>
    <name evidence="1" type="ORF">VV01_06320</name>
</gene>